<proteinExistence type="predicted"/>
<accession>A0A1C4ZR33</accession>
<evidence type="ECO:0000259" key="3">
    <source>
        <dbReference type="Pfam" id="PF00296"/>
    </source>
</evidence>
<dbReference type="SUPFAM" id="SSF51679">
    <property type="entry name" value="Bacterial luciferase-like"/>
    <property type="match status" value="1"/>
</dbReference>
<dbReference type="PANTHER" id="PTHR30137">
    <property type="entry name" value="LUCIFERASE-LIKE MONOOXYGENASE"/>
    <property type="match status" value="1"/>
</dbReference>
<keyword evidence="5" id="KW-1185">Reference proteome</keyword>
<dbReference type="Pfam" id="PF00296">
    <property type="entry name" value="Bac_luciferase"/>
    <property type="match status" value="1"/>
</dbReference>
<dbReference type="InterPro" id="IPR050766">
    <property type="entry name" value="Bact_Lucif_Oxidored"/>
</dbReference>
<dbReference type="Proteomes" id="UP000198797">
    <property type="component" value="Unassembled WGS sequence"/>
</dbReference>
<evidence type="ECO:0000256" key="2">
    <source>
        <dbReference type="ARBA" id="ARBA00023033"/>
    </source>
</evidence>
<dbReference type="PANTHER" id="PTHR30137:SF8">
    <property type="entry name" value="BLR5498 PROTEIN"/>
    <property type="match status" value="1"/>
</dbReference>
<dbReference type="InterPro" id="IPR011251">
    <property type="entry name" value="Luciferase-like_dom"/>
</dbReference>
<keyword evidence="2 4" id="KW-0503">Monooxygenase</keyword>
<keyword evidence="1" id="KW-0560">Oxidoreductase</keyword>
<dbReference type="STRING" id="121616.GA0070216_110222"/>
<dbReference type="EMBL" id="FMCU01000010">
    <property type="protein sequence ID" value="SCF35246.1"/>
    <property type="molecule type" value="Genomic_DNA"/>
</dbReference>
<gene>
    <name evidence="4" type="ORF">GA0070216_110222</name>
</gene>
<sequence>MLFSMTFEGQMADPADERSVLRHCVEQAVFAEQAGFDRVWAVEHHGLRWCAHMSAPEVFLSMVAAKTSRIRIGHGVVCLPFAVNHPIRAAERAAMLDLLSDGRLDLGVGRGATQVETSLFGVDPERTHAELDEGVRIIASAWKDEVLEWHGPLLDIGPRAILPRPVQLPHPPLFMACSRQETVELAAEYGVGALVMGFGGIEEVRKLRKVYDEAIATRSGSRLVSSSVNDHLAALCPTVVLEDGQRALEIGVRGQRFFAQSIGHYYMGRPRPDESVDPATGQLGRPDHDHDQARAMDRAREDQIAFLNEARIPADPTTLGVFNTDHAYGTPEQAIRYVEKLQEAGADEVICLIQMGTVPLDVCMETIRMWGEHVIPQFRR</sequence>
<organism evidence="4 5">
    <name type="scientific">Micromonospora matsumotoense</name>
    <dbReference type="NCBI Taxonomy" id="121616"/>
    <lineage>
        <taxon>Bacteria</taxon>
        <taxon>Bacillati</taxon>
        <taxon>Actinomycetota</taxon>
        <taxon>Actinomycetes</taxon>
        <taxon>Micromonosporales</taxon>
        <taxon>Micromonosporaceae</taxon>
        <taxon>Micromonospora</taxon>
    </lineage>
</organism>
<evidence type="ECO:0000313" key="4">
    <source>
        <dbReference type="EMBL" id="SCF35246.1"/>
    </source>
</evidence>
<dbReference type="AlphaFoldDB" id="A0A1C4ZR33"/>
<name>A0A1C4ZR33_9ACTN</name>
<reference evidence="5" key="1">
    <citation type="submission" date="2016-06" db="EMBL/GenBank/DDBJ databases">
        <authorList>
            <person name="Varghese N."/>
            <person name="Submissions Spin"/>
        </authorList>
    </citation>
    <scope>NUCLEOTIDE SEQUENCE [LARGE SCALE GENOMIC DNA]</scope>
    <source>
        <strain evidence="5">DSM 44100</strain>
    </source>
</reference>
<dbReference type="GO" id="GO:0004497">
    <property type="term" value="F:monooxygenase activity"/>
    <property type="evidence" value="ECO:0007669"/>
    <property type="project" value="UniProtKB-KW"/>
</dbReference>
<feature type="domain" description="Luciferase-like" evidence="3">
    <location>
        <begin position="9"/>
        <end position="348"/>
    </location>
</feature>
<dbReference type="GO" id="GO:0016705">
    <property type="term" value="F:oxidoreductase activity, acting on paired donors, with incorporation or reduction of molecular oxygen"/>
    <property type="evidence" value="ECO:0007669"/>
    <property type="project" value="InterPro"/>
</dbReference>
<evidence type="ECO:0000256" key="1">
    <source>
        <dbReference type="ARBA" id="ARBA00023002"/>
    </source>
</evidence>
<protein>
    <submittedName>
        <fullName evidence="4">Flavin-dependent oxidoreductase, luciferase family (Includes alkanesulfonate monooxygenase SsuD and methylene tetrahydromethanopterin reductase)</fullName>
    </submittedName>
</protein>
<dbReference type="OrthoDB" id="5169673at2"/>
<dbReference type="InterPro" id="IPR036661">
    <property type="entry name" value="Luciferase-like_sf"/>
</dbReference>
<dbReference type="GO" id="GO:0005829">
    <property type="term" value="C:cytosol"/>
    <property type="evidence" value="ECO:0007669"/>
    <property type="project" value="TreeGrafter"/>
</dbReference>
<dbReference type="Gene3D" id="3.20.20.30">
    <property type="entry name" value="Luciferase-like domain"/>
    <property type="match status" value="1"/>
</dbReference>
<evidence type="ECO:0000313" key="5">
    <source>
        <dbReference type="Proteomes" id="UP000198797"/>
    </source>
</evidence>